<evidence type="ECO:0000256" key="2">
    <source>
        <dbReference type="PROSITE-ProRule" id="PRU01240"/>
    </source>
</evidence>
<dbReference type="PIRSF" id="PIRSF037903">
    <property type="entry name" value="Subtilisin_rel_GFO_2223"/>
    <property type="match status" value="1"/>
</dbReference>
<comment type="similarity">
    <text evidence="1 2">Belongs to the peptidase S8 family.</text>
</comment>
<dbReference type="Gene3D" id="3.40.50.200">
    <property type="entry name" value="Peptidase S8/S53 domain"/>
    <property type="match status" value="1"/>
</dbReference>
<keyword evidence="2" id="KW-0645">Protease</keyword>
<dbReference type="OrthoDB" id="9792152at2"/>
<comment type="caution">
    <text evidence="4">The sequence shown here is derived from an EMBL/GenBank/DDBJ whole genome shotgun (WGS) entry which is preliminary data.</text>
</comment>
<dbReference type="GO" id="GO:0006508">
    <property type="term" value="P:proteolysis"/>
    <property type="evidence" value="ECO:0007669"/>
    <property type="project" value="UniProtKB-KW"/>
</dbReference>
<evidence type="ECO:0000259" key="3">
    <source>
        <dbReference type="Pfam" id="PF00082"/>
    </source>
</evidence>
<dbReference type="SUPFAM" id="SSF52743">
    <property type="entry name" value="Subtilisin-like"/>
    <property type="match status" value="1"/>
</dbReference>
<dbReference type="Pfam" id="PF00082">
    <property type="entry name" value="Peptidase_S8"/>
    <property type="match status" value="1"/>
</dbReference>
<dbReference type="AlphaFoldDB" id="A0A562MP03"/>
<evidence type="ECO:0000313" key="5">
    <source>
        <dbReference type="Proteomes" id="UP000315908"/>
    </source>
</evidence>
<dbReference type="PANTHER" id="PTHR43806">
    <property type="entry name" value="PEPTIDASE S8"/>
    <property type="match status" value="1"/>
</dbReference>
<dbReference type="PANTHER" id="PTHR43806:SF67">
    <property type="entry name" value="EGF-LIKE DOMAIN-CONTAINING PROTEIN"/>
    <property type="match status" value="1"/>
</dbReference>
<feature type="active site" description="Charge relay system" evidence="2">
    <location>
        <position position="273"/>
    </location>
</feature>
<feature type="active site" description="Charge relay system" evidence="2">
    <location>
        <position position="447"/>
    </location>
</feature>
<keyword evidence="2" id="KW-0720">Serine protease</keyword>
<feature type="active site" description="Charge relay system" evidence="2">
    <location>
        <position position="237"/>
    </location>
</feature>
<accession>A0A562MP03</accession>
<organism evidence="4 5">
    <name type="scientific">Sphingobacterium siyangense</name>
    <dbReference type="NCBI Taxonomy" id="459529"/>
    <lineage>
        <taxon>Bacteria</taxon>
        <taxon>Pseudomonadati</taxon>
        <taxon>Bacteroidota</taxon>
        <taxon>Sphingobacteriia</taxon>
        <taxon>Sphingobacteriales</taxon>
        <taxon>Sphingobacteriaceae</taxon>
        <taxon>Sphingobacterium</taxon>
    </lineage>
</organism>
<feature type="domain" description="Peptidase S8/S53" evidence="3">
    <location>
        <begin position="228"/>
        <end position="489"/>
    </location>
</feature>
<dbReference type="PROSITE" id="PS51892">
    <property type="entry name" value="SUBTILASE"/>
    <property type="match status" value="1"/>
</dbReference>
<dbReference type="InterPro" id="IPR000209">
    <property type="entry name" value="Peptidase_S8/S53_dom"/>
</dbReference>
<proteinExistence type="inferred from homology"/>
<dbReference type="InterPro" id="IPR050131">
    <property type="entry name" value="Peptidase_S8_subtilisin-like"/>
</dbReference>
<keyword evidence="2" id="KW-0378">Hydrolase</keyword>
<evidence type="ECO:0000256" key="1">
    <source>
        <dbReference type="ARBA" id="ARBA00011073"/>
    </source>
</evidence>
<dbReference type="InterPro" id="IPR017317">
    <property type="entry name" value="Pept_S8_subtilisin_bacteroid-2"/>
</dbReference>
<dbReference type="RefSeq" id="WP_145327778.1">
    <property type="nucleotide sequence ID" value="NZ_VLKR01000007.1"/>
</dbReference>
<name>A0A562MP03_9SPHI</name>
<dbReference type="EMBL" id="VLKR01000007">
    <property type="protein sequence ID" value="TWI21664.1"/>
    <property type="molecule type" value="Genomic_DNA"/>
</dbReference>
<dbReference type="InterPro" id="IPR036852">
    <property type="entry name" value="Peptidase_S8/S53_dom_sf"/>
</dbReference>
<evidence type="ECO:0000313" key="4">
    <source>
        <dbReference type="EMBL" id="TWI21664.1"/>
    </source>
</evidence>
<protein>
    <submittedName>
        <fullName evidence="4">Subtilase family protein</fullName>
    </submittedName>
</protein>
<dbReference type="Proteomes" id="UP000315908">
    <property type="component" value="Unassembled WGS sequence"/>
</dbReference>
<dbReference type="GO" id="GO:0004252">
    <property type="term" value="F:serine-type endopeptidase activity"/>
    <property type="evidence" value="ECO:0007669"/>
    <property type="project" value="UniProtKB-UniRule"/>
</dbReference>
<gene>
    <name evidence="4" type="ORF">IQ31_01796</name>
</gene>
<sequence>MQFLGARLSTEIQNLPIGDSDEINWTVENTRIVRLTQNPETKEASVWPEGAGDTYAIATLANGKATAKVKIIVTDANDYKFRLVLKDKGTSSHTLNKPETFLSEKAIQRRQKRNIAIDNSDLPISEDYLNQIEKIGCKIVSKSKWLNTVTVHCVDYFLIDNYKNLPFVHSAEKVWEGPRENLTEKGKYKDIPQKVSNNTPNNKLDYGGAASNININNGQVLHENGFKGAGIDIAVIDAGFLNLKNNPAFKNVNIKGAKSFVYENDDPYAVDMHGVWVSSCMAVNQPGTYVGTAPEANYWLLRSEDQSSEQHVEEDYWASAAEFADSVGVDIINSSLYYGPQSFYNPAYKFEEMDGKTTFATRAANIAASKGILIVNCAGNDRSWVGSPADSPHVLTVGSVFNDRDVAYFTSWGVTVDGRMKPDVMALGEGAWVIGKSGEGELRSGTSYSSPILCGLAACLWQAYPQLSNKELMDVIRKSGDRINTPIIPYGYGIPDMKKAMEIAKEIKKSRKL</sequence>
<reference evidence="4 5" key="1">
    <citation type="journal article" date="2015" name="Stand. Genomic Sci.">
        <title>Genomic Encyclopedia of Bacterial and Archaeal Type Strains, Phase III: the genomes of soil and plant-associated and newly described type strains.</title>
        <authorList>
            <person name="Whitman W.B."/>
            <person name="Woyke T."/>
            <person name="Klenk H.P."/>
            <person name="Zhou Y."/>
            <person name="Lilburn T.G."/>
            <person name="Beck B.J."/>
            <person name="De Vos P."/>
            <person name="Vandamme P."/>
            <person name="Eisen J.A."/>
            <person name="Garrity G."/>
            <person name="Hugenholtz P."/>
            <person name="Kyrpides N.C."/>
        </authorList>
    </citation>
    <scope>NUCLEOTIDE SEQUENCE [LARGE SCALE GENOMIC DNA]</scope>
    <source>
        <strain evidence="4 5">CGMCC 1.6855</strain>
    </source>
</reference>